<dbReference type="GO" id="GO:0005886">
    <property type="term" value="C:plasma membrane"/>
    <property type="evidence" value="ECO:0007669"/>
    <property type="project" value="UniProtKB-SubCell"/>
</dbReference>
<keyword evidence="9" id="KW-1185">Reference proteome</keyword>
<dbReference type="Pfam" id="PF13396">
    <property type="entry name" value="PLDc_N"/>
    <property type="match status" value="1"/>
</dbReference>
<evidence type="ECO:0000256" key="4">
    <source>
        <dbReference type="ARBA" id="ARBA00022989"/>
    </source>
</evidence>
<keyword evidence="3 6" id="KW-0812">Transmembrane</keyword>
<name>A0A401ZVU8_9CHLR</name>
<evidence type="ECO:0000256" key="5">
    <source>
        <dbReference type="ARBA" id="ARBA00023136"/>
    </source>
</evidence>
<feature type="transmembrane region" description="Helical" evidence="6">
    <location>
        <begin position="39"/>
        <end position="58"/>
    </location>
</feature>
<dbReference type="OrthoDB" id="166784at2"/>
<feature type="domain" description="Cardiolipin synthase N-terminal" evidence="7">
    <location>
        <begin position="18"/>
        <end position="57"/>
    </location>
</feature>
<evidence type="ECO:0000256" key="1">
    <source>
        <dbReference type="ARBA" id="ARBA00004651"/>
    </source>
</evidence>
<comment type="caution">
    <text evidence="8">The sequence shown here is derived from an EMBL/GenBank/DDBJ whole genome shotgun (WGS) entry which is preliminary data.</text>
</comment>
<dbReference type="InterPro" id="IPR027379">
    <property type="entry name" value="CLS_N"/>
</dbReference>
<keyword evidence="4 6" id="KW-1133">Transmembrane helix</keyword>
<dbReference type="RefSeq" id="WP_126578489.1">
    <property type="nucleotide sequence ID" value="NZ_BIFR01000001.1"/>
</dbReference>
<evidence type="ECO:0000256" key="2">
    <source>
        <dbReference type="ARBA" id="ARBA00022475"/>
    </source>
</evidence>
<keyword evidence="2" id="KW-1003">Cell membrane</keyword>
<evidence type="ECO:0000313" key="9">
    <source>
        <dbReference type="Proteomes" id="UP000287352"/>
    </source>
</evidence>
<evidence type="ECO:0000259" key="7">
    <source>
        <dbReference type="Pfam" id="PF13396"/>
    </source>
</evidence>
<dbReference type="AlphaFoldDB" id="A0A401ZVU8"/>
<comment type="subcellular location">
    <subcellularLocation>
        <location evidence="1">Cell membrane</location>
        <topology evidence="1">Multi-pass membrane protein</topology>
    </subcellularLocation>
</comment>
<organism evidence="8 9">
    <name type="scientific">Tengunoibacter tsumagoiensis</name>
    <dbReference type="NCBI Taxonomy" id="2014871"/>
    <lineage>
        <taxon>Bacteria</taxon>
        <taxon>Bacillati</taxon>
        <taxon>Chloroflexota</taxon>
        <taxon>Ktedonobacteria</taxon>
        <taxon>Ktedonobacterales</taxon>
        <taxon>Dictyobacteraceae</taxon>
        <taxon>Tengunoibacter</taxon>
    </lineage>
</organism>
<evidence type="ECO:0000313" key="8">
    <source>
        <dbReference type="EMBL" id="GCE10926.1"/>
    </source>
</evidence>
<keyword evidence="5 6" id="KW-0472">Membrane</keyword>
<sequence>MDKLQPILFVLPLLALSFWVWMAWDCSNNDRFSSQEKTYWLMAFVFLNVFAAIYYYVYEYRKR</sequence>
<reference evidence="9" key="1">
    <citation type="submission" date="2018-12" db="EMBL/GenBank/DDBJ databases">
        <title>Tengunoibacter tsumagoiensis gen. nov., sp. nov., Dictyobacter kobayashii sp. nov., D. alpinus sp. nov., and D. joshuensis sp. nov. and description of Dictyobacteraceae fam. nov. within the order Ktedonobacterales isolated from Tengu-no-mugimeshi.</title>
        <authorList>
            <person name="Wang C.M."/>
            <person name="Zheng Y."/>
            <person name="Sakai Y."/>
            <person name="Toyoda A."/>
            <person name="Minakuchi Y."/>
            <person name="Abe K."/>
            <person name="Yokota A."/>
            <person name="Yabe S."/>
        </authorList>
    </citation>
    <scope>NUCLEOTIDE SEQUENCE [LARGE SCALE GENOMIC DNA]</scope>
    <source>
        <strain evidence="9">Uno3</strain>
    </source>
</reference>
<feature type="transmembrane region" description="Helical" evidence="6">
    <location>
        <begin position="7"/>
        <end position="24"/>
    </location>
</feature>
<evidence type="ECO:0000256" key="6">
    <source>
        <dbReference type="SAM" id="Phobius"/>
    </source>
</evidence>
<evidence type="ECO:0000256" key="3">
    <source>
        <dbReference type="ARBA" id="ARBA00022692"/>
    </source>
</evidence>
<gene>
    <name evidence="8" type="ORF">KTT_07850</name>
</gene>
<proteinExistence type="predicted"/>
<dbReference type="EMBL" id="BIFR01000001">
    <property type="protein sequence ID" value="GCE10926.1"/>
    <property type="molecule type" value="Genomic_DNA"/>
</dbReference>
<dbReference type="Proteomes" id="UP000287352">
    <property type="component" value="Unassembled WGS sequence"/>
</dbReference>
<accession>A0A401ZVU8</accession>
<protein>
    <recommendedName>
        <fullName evidence="7">Cardiolipin synthase N-terminal domain-containing protein</fullName>
    </recommendedName>
</protein>